<dbReference type="PROSITE" id="PS51257">
    <property type="entry name" value="PROKAR_LIPOPROTEIN"/>
    <property type="match status" value="1"/>
</dbReference>
<name>A0A5B7C0W4_DAVIN</name>
<protein>
    <submittedName>
        <fullName evidence="3">Uncharacterized protein</fullName>
    </submittedName>
</protein>
<dbReference type="PANTHER" id="PTHR35762">
    <property type="entry name" value="TRANSMEMBRANE PROTEIN"/>
    <property type="match status" value="1"/>
</dbReference>
<keyword evidence="2" id="KW-1133">Transmembrane helix</keyword>
<feature type="transmembrane region" description="Helical" evidence="2">
    <location>
        <begin position="20"/>
        <end position="44"/>
    </location>
</feature>
<dbReference type="AlphaFoldDB" id="A0A5B7C0W4"/>
<evidence type="ECO:0000256" key="1">
    <source>
        <dbReference type="SAM" id="MobiDB-lite"/>
    </source>
</evidence>
<dbReference type="PANTHER" id="PTHR35762:SF2">
    <property type="entry name" value="TRANSMEMBRANE PROTEIN"/>
    <property type="match status" value="1"/>
</dbReference>
<proteinExistence type="predicted"/>
<evidence type="ECO:0000256" key="2">
    <source>
        <dbReference type="SAM" id="Phobius"/>
    </source>
</evidence>
<feature type="region of interest" description="Disordered" evidence="1">
    <location>
        <begin position="136"/>
        <end position="172"/>
    </location>
</feature>
<dbReference type="EMBL" id="GHES01044333">
    <property type="protein sequence ID" value="MPA74892.1"/>
    <property type="molecule type" value="Transcribed_RNA"/>
</dbReference>
<organism evidence="3">
    <name type="scientific">Davidia involucrata</name>
    <name type="common">Dove tree</name>
    <dbReference type="NCBI Taxonomy" id="16924"/>
    <lineage>
        <taxon>Eukaryota</taxon>
        <taxon>Viridiplantae</taxon>
        <taxon>Streptophyta</taxon>
        <taxon>Embryophyta</taxon>
        <taxon>Tracheophyta</taxon>
        <taxon>Spermatophyta</taxon>
        <taxon>Magnoliopsida</taxon>
        <taxon>eudicotyledons</taxon>
        <taxon>Gunneridae</taxon>
        <taxon>Pentapetalae</taxon>
        <taxon>asterids</taxon>
        <taxon>Cornales</taxon>
        <taxon>Nyssaceae</taxon>
        <taxon>Davidia</taxon>
    </lineage>
</organism>
<evidence type="ECO:0000313" key="3">
    <source>
        <dbReference type="EMBL" id="MPA74892.1"/>
    </source>
</evidence>
<feature type="transmembrane region" description="Helical" evidence="2">
    <location>
        <begin position="64"/>
        <end position="84"/>
    </location>
</feature>
<feature type="compositionally biased region" description="Acidic residues" evidence="1">
    <location>
        <begin position="151"/>
        <end position="164"/>
    </location>
</feature>
<sequence>MDSIKIEKIQAINRYRKQQLLYKLFLYSLTALSCSLFCSSPFWYPPLCSCMKAFLSVSLPKISSLLFSSKFLFTLGNLIVMFLVGESKILSTVSSPASDVYYDEYVTRSQSRRKFSSFDDKEEKLDKSFEEKVKCAHEDGENQGGWREEKAEVEEETEELDEEGMSLPAAEELSKRADDFIARVNKQRRLEAHY</sequence>
<feature type="compositionally biased region" description="Basic and acidic residues" evidence="1">
    <location>
        <begin position="136"/>
        <end position="150"/>
    </location>
</feature>
<accession>A0A5B7C0W4</accession>
<keyword evidence="2" id="KW-0812">Transmembrane</keyword>
<gene>
    <name evidence="3" type="ORF">Din_044333</name>
</gene>
<keyword evidence="2" id="KW-0472">Membrane</keyword>
<reference evidence="3" key="1">
    <citation type="submission" date="2019-08" db="EMBL/GenBank/DDBJ databases">
        <title>Reference gene set and small RNA set construction with multiple tissues from Davidia involucrata Baill.</title>
        <authorList>
            <person name="Yang H."/>
            <person name="Zhou C."/>
            <person name="Li G."/>
            <person name="Wang J."/>
            <person name="Gao P."/>
            <person name="Wang M."/>
            <person name="Wang R."/>
            <person name="Zhao Y."/>
        </authorList>
    </citation>
    <scope>NUCLEOTIDE SEQUENCE</scope>
    <source>
        <tissue evidence="3">Mixed with DoveR01_LX</tissue>
    </source>
</reference>